<feature type="region of interest" description="Disordered" evidence="2">
    <location>
        <begin position="1308"/>
        <end position="1342"/>
    </location>
</feature>
<evidence type="ECO:0000259" key="4">
    <source>
        <dbReference type="Pfam" id="PF03633"/>
    </source>
</evidence>
<dbReference type="Pfam" id="PF03636">
    <property type="entry name" value="Glyco_hydro_65N"/>
    <property type="match status" value="1"/>
</dbReference>
<dbReference type="CDD" id="cd01627">
    <property type="entry name" value="HAD_TPP"/>
    <property type="match status" value="1"/>
</dbReference>
<dbReference type="Pfam" id="PF00702">
    <property type="entry name" value="Hydrolase"/>
    <property type="match status" value="1"/>
</dbReference>
<sequence>MAHSAAAPRIDTRRHDAVIFDMDGVVTDSASTHAAVWAELFDAFLAARPAAPGQDRSPFTEVDYLKYVDGKPRYRGVADFLASRNIRLPWGGPADPESAATVCGVGNRKDHLFRERIARDGVVAFDSTVALVRRLRSEGLRTAVFTASRNCEQVLAAAGLAHLFEVRVDGLDAEKLGLPGKPDPAVLRETAARLHSAPGRVVVVEDAEAGVAAGRRGGFGLVVGIDRAGNRDRLLSAGADTVVDDAARIGVRGGFRRVGEVPDVFEYWPRFADLLETEEPAVLMDFDGTLAEIVTDPAAAEMVEGVAATLADLAARCPVAVLSGRGLDDLRARMPVPGIWLAGSHGVELMAPDGTRHLPGALPGTEADLARAAADLRVRLGDIAGVTVEHKRFAVAVHFRAATDADAAEVITLAGAAGRARGLRVTSGRKVIELRPDVDWGKGDALRWILERIDGPVVPLYLGDDMTDEDAFDVVGPDGVAVVVRAAENTGRYTSAHFSVDGPRRVADLLARCVRLIGTGPAAAESETWSFPYDGYDPEQEKLREALCTVGNGYFAVRGAAPESRAGPCHYPGTYVAGIYNRLRDRVNGRTVDNESMVNLPNWLPVTFRIADGDWFDLDTADLLDYRQRLDLRRAELIRWFRFRDGAGRITRVEQRRFAAMHRPHLGALVTTVTAENWSGKLQLRSMIDGAVSNSLVERYRALSGVHLDAVRTARLSETAVLLSARTGDSQIPLAVAIRDLLRGAPARAVEVRERSRIGHEYGVEIGEGGSVTLEKTAAVCTGRDRASSGPADQAGRMLAAAPDYAALFAGHTRAWERIWGRMRIDLDDDAGSVRVLRLHLLHLIQTLSPNTVELDVGVPARGLHGEAYRGHVFWDELFVFPVLNPRIPALTRSLLRYRHRRLPEARRAAAAAGVPGAMFPWQSGGDGREESQQLHLNPLSGRWNPDPSRRAHHIGAAVAYTVWQYYQATGDLEFLADHGAELLVEIARFWSGLADYDPRRGRYVLCGVIGPDEFHMGYPHAPMAGVDNNAYTNVMAAWTITCALEALDTLAPRVRAELLERLGVGPGEPARWREVAHRMYVPFHDGVISQFDGYERLRELDWEHYRRRYGNIQRLDRILEAEGDDIGRYRAGKQADVLMLFYLFSADELRELFTRAGYELPGEMIPRTIDYYTARTSHGSTLSALVHSWVLARAHRDRAMEFFEQVVRSDVADIQGGTTGEGIHLAAMAGSVDLLQRCFTGLEIRRDQLIFCPYWPKTMGTLSFPMMYRGHRLIVRVDGRRVEIGSEPGNAPPIEVVCRDRPVRLEPGETVRLVDRPPAGSPYPKRGQGTATGRPQEPGAG</sequence>
<dbReference type="NCBIfam" id="TIGR01484">
    <property type="entry name" value="HAD-SF-IIB"/>
    <property type="match status" value="1"/>
</dbReference>
<dbReference type="InterPro" id="IPR006439">
    <property type="entry name" value="HAD-SF_hydro_IA"/>
</dbReference>
<dbReference type="EC" id="3.1.3.12" evidence="6"/>
<dbReference type="InterPro" id="IPR003337">
    <property type="entry name" value="Trehalose_PPase"/>
</dbReference>
<dbReference type="GO" id="GO:0004805">
    <property type="term" value="F:trehalose-phosphatase activity"/>
    <property type="evidence" value="ECO:0007669"/>
    <property type="project" value="UniProtKB-EC"/>
</dbReference>
<dbReference type="InterPro" id="IPR037018">
    <property type="entry name" value="GH65_N"/>
</dbReference>
<dbReference type="InterPro" id="IPR011013">
    <property type="entry name" value="Gal_mutarotase_sf_dom"/>
</dbReference>
<dbReference type="Gene3D" id="3.40.50.1000">
    <property type="entry name" value="HAD superfamily/HAD-like"/>
    <property type="match status" value="2"/>
</dbReference>
<dbReference type="InterPro" id="IPR023214">
    <property type="entry name" value="HAD_sf"/>
</dbReference>
<dbReference type="InterPro" id="IPR036412">
    <property type="entry name" value="HAD-like_sf"/>
</dbReference>
<dbReference type="SFLD" id="SFLDG01129">
    <property type="entry name" value="C1.5:_HAD__Beta-PGM__Phosphata"/>
    <property type="match status" value="1"/>
</dbReference>
<dbReference type="InterPro" id="IPR005196">
    <property type="entry name" value="Glyco_hydro_65_N"/>
</dbReference>
<dbReference type="SUPFAM" id="SSF48208">
    <property type="entry name" value="Six-hairpin glycosidases"/>
    <property type="match status" value="1"/>
</dbReference>
<dbReference type="InterPro" id="IPR006379">
    <property type="entry name" value="HAD-SF_hydro_IIB"/>
</dbReference>
<dbReference type="Gene3D" id="2.60.420.10">
    <property type="entry name" value="Maltose phosphorylase, domain 3"/>
    <property type="match status" value="1"/>
</dbReference>
<reference evidence="6 7" key="1">
    <citation type="submission" date="2024-06" db="EMBL/GenBank/DDBJ databases">
        <title>The Natural Products Discovery Center: Release of the First 8490 Sequenced Strains for Exploring Actinobacteria Biosynthetic Diversity.</title>
        <authorList>
            <person name="Kalkreuter E."/>
            <person name="Kautsar S.A."/>
            <person name="Yang D."/>
            <person name="Bader C.D."/>
            <person name="Teijaro C.N."/>
            <person name="Fluegel L."/>
            <person name="Davis C.M."/>
            <person name="Simpson J.R."/>
            <person name="Lauterbach L."/>
            <person name="Steele A.D."/>
            <person name="Gui C."/>
            <person name="Meng S."/>
            <person name="Li G."/>
            <person name="Viehrig K."/>
            <person name="Ye F."/>
            <person name="Su P."/>
            <person name="Kiefer A.F."/>
            <person name="Nichols A."/>
            <person name="Cepeda A.J."/>
            <person name="Yan W."/>
            <person name="Fan B."/>
            <person name="Jiang Y."/>
            <person name="Adhikari A."/>
            <person name="Zheng C.-J."/>
            <person name="Schuster L."/>
            <person name="Cowan T.M."/>
            <person name="Smanski M.J."/>
            <person name="Chevrette M.G."/>
            <person name="De Carvalho L.P.S."/>
            <person name="Shen B."/>
        </authorList>
    </citation>
    <scope>NUCLEOTIDE SEQUENCE [LARGE SCALE GENOMIC DNA]</scope>
    <source>
        <strain evidence="6 7">NPDC019708</strain>
    </source>
</reference>
<dbReference type="EMBL" id="JBEYBF010000004">
    <property type="protein sequence ID" value="MEU1952074.1"/>
    <property type="molecule type" value="Genomic_DNA"/>
</dbReference>
<evidence type="ECO:0000313" key="7">
    <source>
        <dbReference type="Proteomes" id="UP001550628"/>
    </source>
</evidence>
<dbReference type="Pfam" id="PF03632">
    <property type="entry name" value="Glyco_hydro_65m"/>
    <property type="match status" value="1"/>
</dbReference>
<dbReference type="Proteomes" id="UP001550628">
    <property type="component" value="Unassembled WGS sequence"/>
</dbReference>
<gene>
    <name evidence="6" type="primary">otsB</name>
    <name evidence="6" type="ORF">ABZ510_09440</name>
</gene>
<dbReference type="InterPro" id="IPR023198">
    <property type="entry name" value="PGP-like_dom2"/>
</dbReference>
<feature type="domain" description="Glycoside hydrolase family 65 N-terminal" evidence="5">
    <location>
        <begin position="533"/>
        <end position="784"/>
    </location>
</feature>
<evidence type="ECO:0000259" key="3">
    <source>
        <dbReference type="Pfam" id="PF03632"/>
    </source>
</evidence>
<evidence type="ECO:0000313" key="6">
    <source>
        <dbReference type="EMBL" id="MEU1952074.1"/>
    </source>
</evidence>
<feature type="domain" description="Glycoside hydrolase family 65 C-terminal" evidence="4">
    <location>
        <begin position="1243"/>
        <end position="1306"/>
    </location>
</feature>
<dbReference type="SFLD" id="SFLDS00003">
    <property type="entry name" value="Haloacid_Dehalogenase"/>
    <property type="match status" value="1"/>
</dbReference>
<dbReference type="Gene3D" id="3.30.70.1020">
    <property type="entry name" value="Trehalose-6-phosphate phosphatase related protein, domain 2"/>
    <property type="match status" value="1"/>
</dbReference>
<protein>
    <submittedName>
        <fullName evidence="6">Trehalose-phosphatase</fullName>
        <ecNumber evidence="6">3.1.3.12</ecNumber>
    </submittedName>
</protein>
<dbReference type="Gene3D" id="1.50.10.10">
    <property type="match status" value="1"/>
</dbReference>
<dbReference type="InterPro" id="IPR005194">
    <property type="entry name" value="Glyco_hydro_65_C"/>
</dbReference>
<organism evidence="6 7">
    <name type="scientific">Nocardia rhamnosiphila</name>
    <dbReference type="NCBI Taxonomy" id="426716"/>
    <lineage>
        <taxon>Bacteria</taxon>
        <taxon>Bacillati</taxon>
        <taxon>Actinomycetota</taxon>
        <taxon>Actinomycetes</taxon>
        <taxon>Mycobacteriales</taxon>
        <taxon>Nocardiaceae</taxon>
        <taxon>Nocardia</taxon>
    </lineage>
</organism>
<evidence type="ECO:0000256" key="2">
    <source>
        <dbReference type="SAM" id="MobiDB-lite"/>
    </source>
</evidence>
<proteinExistence type="predicted"/>
<keyword evidence="1" id="KW-0326">Glycosidase</keyword>
<dbReference type="InterPro" id="IPR012341">
    <property type="entry name" value="6hp_glycosidase-like_sf"/>
</dbReference>
<dbReference type="PANTHER" id="PTHR11051">
    <property type="entry name" value="GLYCOSYL HYDROLASE-RELATED"/>
    <property type="match status" value="1"/>
</dbReference>
<dbReference type="InterPro" id="IPR005195">
    <property type="entry name" value="Glyco_hydro_65_M"/>
</dbReference>
<dbReference type="Pfam" id="PF03633">
    <property type="entry name" value="Glyco_hydro_65C"/>
    <property type="match status" value="1"/>
</dbReference>
<feature type="domain" description="Glycoside hydrolase family 65 central catalytic" evidence="3">
    <location>
        <begin position="838"/>
        <end position="1233"/>
    </location>
</feature>
<comment type="caution">
    <text evidence="6">The sequence shown here is derived from an EMBL/GenBank/DDBJ whole genome shotgun (WGS) entry which is preliminary data.</text>
</comment>
<dbReference type="SUPFAM" id="SSF74650">
    <property type="entry name" value="Galactose mutarotase-like"/>
    <property type="match status" value="1"/>
</dbReference>
<keyword evidence="7" id="KW-1185">Reference proteome</keyword>
<dbReference type="NCBIfam" id="TIGR01509">
    <property type="entry name" value="HAD-SF-IA-v3"/>
    <property type="match status" value="1"/>
</dbReference>
<dbReference type="RefSeq" id="WP_356953901.1">
    <property type="nucleotide sequence ID" value="NZ_JBEYBD010000001.1"/>
</dbReference>
<dbReference type="Gene3D" id="1.10.150.240">
    <property type="entry name" value="Putative phosphatase, domain 2"/>
    <property type="match status" value="1"/>
</dbReference>
<dbReference type="NCBIfam" id="TIGR00685">
    <property type="entry name" value="T6PP"/>
    <property type="match status" value="1"/>
</dbReference>
<dbReference type="Gene3D" id="2.70.98.40">
    <property type="entry name" value="Glycoside hydrolase, family 65, N-terminal domain"/>
    <property type="match status" value="1"/>
</dbReference>
<keyword evidence="6" id="KW-0378">Hydrolase</keyword>
<accession>A0ABV2WMG4</accession>
<evidence type="ECO:0000256" key="1">
    <source>
        <dbReference type="ARBA" id="ARBA00023295"/>
    </source>
</evidence>
<evidence type="ECO:0000259" key="5">
    <source>
        <dbReference type="Pfam" id="PF03636"/>
    </source>
</evidence>
<dbReference type="SUPFAM" id="SSF56784">
    <property type="entry name" value="HAD-like"/>
    <property type="match status" value="2"/>
</dbReference>
<name>A0ABV2WMG4_9NOCA</name>
<dbReference type="InterPro" id="IPR008928">
    <property type="entry name" value="6-hairpin_glycosidase_sf"/>
</dbReference>
<dbReference type="Pfam" id="PF02358">
    <property type="entry name" value="Trehalose_PPase"/>
    <property type="match status" value="1"/>
</dbReference>
<dbReference type="PANTHER" id="PTHR11051:SF8">
    <property type="entry name" value="PROTEIN-GLUCOSYLGALACTOSYLHYDROXYLYSINE GLUCOSIDASE"/>
    <property type="match status" value="1"/>
</dbReference>